<dbReference type="KEGG" id="tfr:BR63_14265"/>
<evidence type="ECO:0000313" key="2">
    <source>
        <dbReference type="EMBL" id="QNB47351.1"/>
    </source>
</evidence>
<dbReference type="SUPFAM" id="SSF69118">
    <property type="entry name" value="AhpD-like"/>
    <property type="match status" value="1"/>
</dbReference>
<dbReference type="Gene3D" id="1.20.1290.10">
    <property type="entry name" value="AhpD-like"/>
    <property type="match status" value="1"/>
</dbReference>
<dbReference type="Proteomes" id="UP000515847">
    <property type="component" value="Chromosome"/>
</dbReference>
<dbReference type="InterPro" id="IPR029032">
    <property type="entry name" value="AhpD-like"/>
</dbReference>
<name>A0A7G6E5J7_THEFR</name>
<evidence type="ECO:0000259" key="1">
    <source>
        <dbReference type="Pfam" id="PF02627"/>
    </source>
</evidence>
<gene>
    <name evidence="2" type="ORF">BR63_14265</name>
</gene>
<dbReference type="RefSeq" id="WP_081908085.1">
    <property type="nucleotide sequence ID" value="NZ_CP045798.1"/>
</dbReference>
<sequence length="80" mass="9021">MTAGESFPSLTRWLIKVALSTEGQYEYALRTHILKALKSGCTREEIEHAILLVAPTAGFPKTMKGLIILRQVQEEIQKKH</sequence>
<feature type="domain" description="Carboxymuconolactone decarboxylase-like" evidence="1">
    <location>
        <begin position="7"/>
        <end position="70"/>
    </location>
</feature>
<reference evidence="2 3" key="1">
    <citation type="journal article" date="2019" name="Front. Microbiol.">
        <title>Thermoanaerosceptrum fracticalcis gen. nov. sp. nov., a Novel Fumarate-Fermenting Microorganism From a Deep Fractured Carbonate Aquifer of the US Great Basin.</title>
        <authorList>
            <person name="Hamilton-Brehm S.D."/>
            <person name="Stewart L.E."/>
            <person name="Zavarin M."/>
            <person name="Caldwell M."/>
            <person name="Lawson P.A."/>
            <person name="Onstott T.C."/>
            <person name="Grzymski J."/>
            <person name="Neveux I."/>
            <person name="Lollar B.S."/>
            <person name="Russell C.E."/>
            <person name="Moser D.P."/>
        </authorList>
    </citation>
    <scope>NUCLEOTIDE SEQUENCE [LARGE SCALE GENOMIC DNA]</scope>
    <source>
        <strain evidence="2 3">DRI-13</strain>
    </source>
</reference>
<organism evidence="2 3">
    <name type="scientific">Thermanaerosceptrum fracticalcis</name>
    <dbReference type="NCBI Taxonomy" id="1712410"/>
    <lineage>
        <taxon>Bacteria</taxon>
        <taxon>Bacillati</taxon>
        <taxon>Bacillota</taxon>
        <taxon>Clostridia</taxon>
        <taxon>Eubacteriales</taxon>
        <taxon>Peptococcaceae</taxon>
        <taxon>Thermanaerosceptrum</taxon>
    </lineage>
</organism>
<accession>A0A7G6E5J7</accession>
<protein>
    <recommendedName>
        <fullName evidence="1">Carboxymuconolactone decarboxylase-like domain-containing protein</fullName>
    </recommendedName>
</protein>
<dbReference type="InterPro" id="IPR003779">
    <property type="entry name" value="CMD-like"/>
</dbReference>
<proteinExistence type="predicted"/>
<keyword evidence="3" id="KW-1185">Reference proteome</keyword>
<dbReference type="OrthoDB" id="9802489at2"/>
<dbReference type="AlphaFoldDB" id="A0A7G6E5J7"/>
<dbReference type="GO" id="GO:0051920">
    <property type="term" value="F:peroxiredoxin activity"/>
    <property type="evidence" value="ECO:0007669"/>
    <property type="project" value="InterPro"/>
</dbReference>
<dbReference type="Pfam" id="PF02627">
    <property type="entry name" value="CMD"/>
    <property type="match status" value="1"/>
</dbReference>
<evidence type="ECO:0000313" key="3">
    <source>
        <dbReference type="Proteomes" id="UP000515847"/>
    </source>
</evidence>
<dbReference type="EMBL" id="CP045798">
    <property type="protein sequence ID" value="QNB47351.1"/>
    <property type="molecule type" value="Genomic_DNA"/>
</dbReference>